<dbReference type="InterPro" id="IPR051532">
    <property type="entry name" value="Ester_Hydrolysis_Enzymes"/>
</dbReference>
<dbReference type="GO" id="GO:0004622">
    <property type="term" value="F:phosphatidylcholine lysophospholipase activity"/>
    <property type="evidence" value="ECO:0007669"/>
    <property type="project" value="TreeGrafter"/>
</dbReference>
<dbReference type="Proteomes" id="UP000323317">
    <property type="component" value="Unassembled WGS sequence"/>
</dbReference>
<gene>
    <name evidence="2" type="ORF">FZC79_17180</name>
</gene>
<dbReference type="PANTHER" id="PTHR30383">
    <property type="entry name" value="THIOESTERASE 1/PROTEASE 1/LYSOPHOSPHOLIPASE L1"/>
    <property type="match status" value="1"/>
</dbReference>
<dbReference type="EMBL" id="VTEH01000015">
    <property type="protein sequence ID" value="TYR73851.1"/>
    <property type="molecule type" value="Genomic_DNA"/>
</dbReference>
<dbReference type="SUPFAM" id="SSF52266">
    <property type="entry name" value="SGNH hydrolase"/>
    <property type="match status" value="1"/>
</dbReference>
<dbReference type="Pfam" id="PF13472">
    <property type="entry name" value="Lipase_GDSL_2"/>
    <property type="match status" value="1"/>
</dbReference>
<dbReference type="InterPro" id="IPR013830">
    <property type="entry name" value="SGNH_hydro"/>
</dbReference>
<sequence length="235" mass="26620">MRPVFYAILGIFAVSALLGWAHYESKERTIVAFGDSLTYGLGDKGDEGYVDKLESVLNQKYETGPIEIANYGIVGQETNGILNQLENPETREEASKADGMIVFIGTNDLINSNGGDLDNLQEAKIHEGKEDYRRNLTSILNTLREENHSAPIHLIGLYNPYPGSSEIERHIDQWNDLNKKLAAEYEGIYFIPLNGVFKNKSKEEYFSDSLHPNEKGYKLIAWRILNDSRLFRESL</sequence>
<protein>
    <recommendedName>
        <fullName evidence="1">SGNH hydrolase-type esterase domain-containing protein</fullName>
    </recommendedName>
</protein>
<feature type="domain" description="SGNH hydrolase-type esterase" evidence="1">
    <location>
        <begin position="32"/>
        <end position="219"/>
    </location>
</feature>
<evidence type="ECO:0000313" key="2">
    <source>
        <dbReference type="EMBL" id="TYR73851.1"/>
    </source>
</evidence>
<organism evidence="2 3">
    <name type="scientific">Rossellomorea vietnamensis</name>
    <dbReference type="NCBI Taxonomy" id="218284"/>
    <lineage>
        <taxon>Bacteria</taxon>
        <taxon>Bacillati</taxon>
        <taxon>Bacillota</taxon>
        <taxon>Bacilli</taxon>
        <taxon>Bacillales</taxon>
        <taxon>Bacillaceae</taxon>
        <taxon>Rossellomorea</taxon>
    </lineage>
</organism>
<dbReference type="PANTHER" id="PTHR30383:SF27">
    <property type="entry name" value="SPORE GERMINATION LIPASE LIPC"/>
    <property type="match status" value="1"/>
</dbReference>
<comment type="caution">
    <text evidence="2">The sequence shown here is derived from an EMBL/GenBank/DDBJ whole genome shotgun (WGS) entry which is preliminary data.</text>
</comment>
<evidence type="ECO:0000259" key="1">
    <source>
        <dbReference type="Pfam" id="PF13472"/>
    </source>
</evidence>
<dbReference type="AlphaFoldDB" id="A0A5D4K901"/>
<dbReference type="RefSeq" id="WP_148948008.1">
    <property type="nucleotide sequence ID" value="NZ_VTEH01000015.1"/>
</dbReference>
<accession>A0A5D4K901</accession>
<reference evidence="2 3" key="1">
    <citation type="submission" date="2019-08" db="EMBL/GenBank/DDBJ databases">
        <title>Bacillus genomes from the desert of Cuatro Cienegas, Coahuila.</title>
        <authorList>
            <person name="Olmedo-Alvarez G."/>
        </authorList>
    </citation>
    <scope>NUCLEOTIDE SEQUENCE [LARGE SCALE GENOMIC DNA]</scope>
    <source>
        <strain evidence="2 3">CH40_1T</strain>
    </source>
</reference>
<evidence type="ECO:0000313" key="3">
    <source>
        <dbReference type="Proteomes" id="UP000323317"/>
    </source>
</evidence>
<name>A0A5D4K901_9BACI</name>
<proteinExistence type="predicted"/>
<dbReference type="Gene3D" id="3.40.50.1110">
    <property type="entry name" value="SGNH hydrolase"/>
    <property type="match status" value="1"/>
</dbReference>
<dbReference type="InterPro" id="IPR036514">
    <property type="entry name" value="SGNH_hydro_sf"/>
</dbReference>